<keyword evidence="5" id="KW-0804">Transcription</keyword>
<dbReference type="GO" id="GO:0050767">
    <property type="term" value="P:regulation of neurogenesis"/>
    <property type="evidence" value="ECO:0000318"/>
    <property type="project" value="GO_Central"/>
</dbReference>
<dbReference type="GeneID" id="108703524"/>
<keyword evidence="3" id="KW-0678">Repressor</keyword>
<keyword evidence="6" id="KW-0539">Nucleus</keyword>
<accession>A0A8J0TUR8</accession>
<sequence length="197" mass="22709">MPDIHYSQTFSSRKILKPEVEKQRRDRINRSLEEMRLLLCQLTGDQKLPKMEKAEILELAVIYIRNVTRMKTHDQSEWVTPGEKMYLSGFRECLDRTEDFISDISPKARALFLDNLQTHLQQRLHFPQQVGGPGREHEEDLMSSGSELSPVMDCSISRDDLTLCTPPTSIGSESGSPPAWLPTSPPNLPFYIWRPWP</sequence>
<dbReference type="Proteomes" id="UP000186698">
    <property type="component" value="Chromosome 3S"/>
</dbReference>
<keyword evidence="2" id="KW-0217">Developmental protein</keyword>
<feature type="region of interest" description="Disordered" evidence="7">
    <location>
        <begin position="128"/>
        <end position="148"/>
    </location>
</feature>
<dbReference type="PROSITE" id="PS50888">
    <property type="entry name" value="BHLH"/>
    <property type="match status" value="1"/>
</dbReference>
<dbReference type="InterPro" id="IPR003650">
    <property type="entry name" value="Orange_dom"/>
</dbReference>
<reference evidence="10" key="1">
    <citation type="submission" date="2024-06" db="UniProtKB">
        <authorList>
            <consortium name="RefSeq"/>
        </authorList>
    </citation>
    <scope>NUCLEOTIDE SEQUENCE [LARGE SCALE GENOMIC DNA]</scope>
    <source>
        <strain evidence="10">J_2021</strain>
    </source>
</reference>
<evidence type="ECO:0000256" key="3">
    <source>
        <dbReference type="ARBA" id="ARBA00022491"/>
    </source>
</evidence>
<dbReference type="PROSITE" id="PS51054">
    <property type="entry name" value="ORANGE"/>
    <property type="match status" value="1"/>
</dbReference>
<dbReference type="GO" id="GO:0006357">
    <property type="term" value="P:regulation of transcription by RNA polymerase II"/>
    <property type="evidence" value="ECO:0000318"/>
    <property type="project" value="GO_Central"/>
</dbReference>
<comment type="subcellular location">
    <subcellularLocation>
        <location evidence="1">Nucleus</location>
    </subcellularLocation>
</comment>
<dbReference type="InterPro" id="IPR050370">
    <property type="entry name" value="HES_HEY"/>
</dbReference>
<dbReference type="AlphaFoldDB" id="A0A8J0TUR8"/>
<dbReference type="RefSeq" id="XP_018095181.1">
    <property type="nucleotide sequence ID" value="XM_018239692.2"/>
</dbReference>
<name>A0A8J0TUR8_XENLA</name>
<dbReference type="GO" id="GO:0000981">
    <property type="term" value="F:DNA-binding transcription factor activity, RNA polymerase II-specific"/>
    <property type="evidence" value="ECO:0000318"/>
    <property type="project" value="GO_Central"/>
</dbReference>
<evidence type="ECO:0000256" key="5">
    <source>
        <dbReference type="ARBA" id="ARBA00023163"/>
    </source>
</evidence>
<dbReference type="InterPro" id="IPR036638">
    <property type="entry name" value="HLH_DNA-bd_sf"/>
</dbReference>
<dbReference type="Pfam" id="PF00010">
    <property type="entry name" value="HLH"/>
    <property type="match status" value="1"/>
</dbReference>
<dbReference type="GO" id="GO:0009952">
    <property type="term" value="P:anterior/posterior pattern specification"/>
    <property type="evidence" value="ECO:0000318"/>
    <property type="project" value="GO_Central"/>
</dbReference>
<dbReference type="KEGG" id="xla:108703524"/>
<keyword evidence="4" id="KW-0805">Transcription regulation</keyword>
<dbReference type="CTD" id="108703524"/>
<evidence type="ECO:0000259" key="9">
    <source>
        <dbReference type="PROSITE" id="PS51054"/>
    </source>
</evidence>
<evidence type="ECO:0000256" key="1">
    <source>
        <dbReference type="ARBA" id="ARBA00004123"/>
    </source>
</evidence>
<dbReference type="InterPro" id="IPR011598">
    <property type="entry name" value="bHLH_dom"/>
</dbReference>
<dbReference type="SMART" id="SM00511">
    <property type="entry name" value="ORANGE"/>
    <property type="match status" value="1"/>
</dbReference>
<proteinExistence type="predicted"/>
<gene>
    <name evidence="11" type="primary">LOC108703524</name>
</gene>
<evidence type="ECO:0000256" key="7">
    <source>
        <dbReference type="SAM" id="MobiDB-lite"/>
    </source>
</evidence>
<evidence type="ECO:0000256" key="4">
    <source>
        <dbReference type="ARBA" id="ARBA00023015"/>
    </source>
</evidence>
<dbReference type="CDD" id="cd11462">
    <property type="entry name" value="bHLH-O_HES7"/>
    <property type="match status" value="1"/>
</dbReference>
<organism evidence="10 11">
    <name type="scientific">Xenopus laevis</name>
    <name type="common">African clawed frog</name>
    <dbReference type="NCBI Taxonomy" id="8355"/>
    <lineage>
        <taxon>Eukaryota</taxon>
        <taxon>Metazoa</taxon>
        <taxon>Chordata</taxon>
        <taxon>Craniata</taxon>
        <taxon>Vertebrata</taxon>
        <taxon>Euteleostomi</taxon>
        <taxon>Amphibia</taxon>
        <taxon>Batrachia</taxon>
        <taxon>Anura</taxon>
        <taxon>Pipoidea</taxon>
        <taxon>Pipidae</taxon>
        <taxon>Xenopodinae</taxon>
        <taxon>Xenopus</taxon>
        <taxon>Xenopus</taxon>
    </lineage>
</organism>
<dbReference type="GO" id="GO:0000978">
    <property type="term" value="F:RNA polymerase II cis-regulatory region sequence-specific DNA binding"/>
    <property type="evidence" value="ECO:0000318"/>
    <property type="project" value="GO_Central"/>
</dbReference>
<dbReference type="GO" id="GO:0000122">
    <property type="term" value="P:negative regulation of transcription by RNA polymerase II"/>
    <property type="evidence" value="ECO:0007669"/>
    <property type="project" value="UniProtKB-ARBA"/>
</dbReference>
<dbReference type="GO" id="GO:0005634">
    <property type="term" value="C:nucleus"/>
    <property type="evidence" value="ECO:0000318"/>
    <property type="project" value="GO_Central"/>
</dbReference>
<dbReference type="GO" id="GO:0046983">
    <property type="term" value="F:protein dimerization activity"/>
    <property type="evidence" value="ECO:0007669"/>
    <property type="project" value="InterPro"/>
</dbReference>
<evidence type="ECO:0000256" key="2">
    <source>
        <dbReference type="ARBA" id="ARBA00022473"/>
    </source>
</evidence>
<evidence type="ECO:0000313" key="11">
    <source>
        <dbReference type="RefSeq" id="XP_018095181.1"/>
    </source>
</evidence>
<feature type="domain" description="BHLH" evidence="8">
    <location>
        <begin position="12"/>
        <end position="67"/>
    </location>
</feature>
<evidence type="ECO:0000259" key="8">
    <source>
        <dbReference type="PROSITE" id="PS50888"/>
    </source>
</evidence>
<dbReference type="SMART" id="SM00353">
    <property type="entry name" value="HLH"/>
    <property type="match status" value="1"/>
</dbReference>
<evidence type="ECO:0000256" key="6">
    <source>
        <dbReference type="ARBA" id="ARBA00023242"/>
    </source>
</evidence>
<dbReference type="SUPFAM" id="SSF47459">
    <property type="entry name" value="HLH, helix-loop-helix DNA-binding domain"/>
    <property type="match status" value="1"/>
</dbReference>
<evidence type="ECO:0000313" key="10">
    <source>
        <dbReference type="Proteomes" id="UP000186698"/>
    </source>
</evidence>
<keyword evidence="10" id="KW-1185">Reference proteome</keyword>
<dbReference type="InterPro" id="IPR032644">
    <property type="entry name" value="HES-7_bHLH-O"/>
</dbReference>
<dbReference type="OrthoDB" id="6085656at2759"/>
<reference evidence="11" key="2">
    <citation type="submission" date="2025-08" db="UniProtKB">
        <authorList>
            <consortium name="RefSeq"/>
        </authorList>
    </citation>
    <scope>IDENTIFICATION</scope>
    <source>
        <strain evidence="11">J_2021</strain>
        <tissue evidence="11">Erythrocytes</tissue>
    </source>
</reference>
<protein>
    <submittedName>
        <fullName evidence="11">Transcription factor HES-7</fullName>
    </submittedName>
</protein>
<feature type="domain" description="Orange" evidence="9">
    <location>
        <begin position="86"/>
        <end position="116"/>
    </location>
</feature>
<dbReference type="PANTHER" id="PTHR10985">
    <property type="entry name" value="BASIC HELIX-LOOP-HELIX TRANSCRIPTION FACTOR, HES-RELATED"/>
    <property type="match status" value="1"/>
</dbReference>
<dbReference type="Gene3D" id="4.10.280.10">
    <property type="entry name" value="Helix-loop-helix DNA-binding domain"/>
    <property type="match status" value="1"/>
</dbReference>